<dbReference type="EMBL" id="LQCK02000011">
    <property type="protein sequence ID" value="KZB95781.1"/>
    <property type="molecule type" value="Genomic_DNA"/>
</dbReference>
<proteinExistence type="predicted"/>
<dbReference type="Gene3D" id="3.90.320.10">
    <property type="match status" value="1"/>
</dbReference>
<feature type="domain" description="PD-(D/E)XK endonuclease-like" evidence="1">
    <location>
        <begin position="41"/>
        <end position="219"/>
    </location>
</feature>
<dbReference type="OrthoDB" id="9757917at2"/>
<dbReference type="RefSeq" id="WP_062126730.1">
    <property type="nucleotide sequence ID" value="NZ_LQCK02000011.1"/>
</dbReference>
<dbReference type="InterPro" id="IPR038720">
    <property type="entry name" value="YprB_RNase_H-like_dom"/>
</dbReference>
<dbReference type="Pfam" id="PF12705">
    <property type="entry name" value="PDDEXK_1"/>
    <property type="match status" value="1"/>
</dbReference>
<reference evidence="3" key="1">
    <citation type="submission" date="2016-03" db="EMBL/GenBank/DDBJ databases">
        <title>Sphingomonas melonis TY, whole genome shotgun sequencing.</title>
        <authorList>
            <person name="Wang H."/>
            <person name="Zhu P."/>
        </authorList>
    </citation>
    <scope>NUCLEOTIDE SEQUENCE [LARGE SCALE GENOMIC DNA]</scope>
    <source>
        <strain evidence="3">TY</strain>
    </source>
</reference>
<dbReference type="STRING" id="621456.BJP26_18600"/>
<sequence length="496" mass="54471">MSADGRFVTGTMLRDLVVCERRPWLDVHGDAALREPVASFVELLWSGGMAHEDDVLGRLEGDVVDLRRTAAGDRFAATLRALTGAADHVLGGELRHGDLLGRPDLLSRQGGAWFTGDVKAGTAFMPDGRRPRMEYAAQVGLYAHVAGLLGVGDPSRAFVIGSNGETAWYDLEAPDRGVSTADRVTALIERARAILDRGERTRGAAGALCGLCHWRAVCDAELAAEDDLTLLAGLGRSLRTLIEPLAKTREQLAALDLEALRAERGGRAASGLGMDRLERFRDRAALAVTPGATAYARRPLDLPISRREWHLDIEADPTVGPLVYLHGIWERIGSPGAWEERFIHFLARGPEDERRAFAEVWAFLQSDEAAAIYYYSPYERTSYRMLQRRYPDVCSADDVEALFASPRVIDLYGDVVAPHTEWPLRSYGLKAIAKSQGFRWAAADAGGAASIAWYDEWRRTGDPAVLDRIIDYNRSDVIASAVVLDALRALPVRRPD</sequence>
<comment type="caution">
    <text evidence="3">The sequence shown here is derived from an EMBL/GenBank/DDBJ whole genome shotgun (WGS) entry which is preliminary data.</text>
</comment>
<protein>
    <submittedName>
        <fullName evidence="3">Uncharacterized protein</fullName>
    </submittedName>
</protein>
<evidence type="ECO:0000259" key="2">
    <source>
        <dbReference type="Pfam" id="PF13482"/>
    </source>
</evidence>
<keyword evidence="4" id="KW-1185">Reference proteome</keyword>
<dbReference type="InterPro" id="IPR038726">
    <property type="entry name" value="PDDEXK_AddAB-type"/>
</dbReference>
<dbReference type="Pfam" id="PF13482">
    <property type="entry name" value="RNase_H_2"/>
    <property type="match status" value="1"/>
</dbReference>
<evidence type="ECO:0000313" key="3">
    <source>
        <dbReference type="EMBL" id="KZB95781.1"/>
    </source>
</evidence>
<organism evidence="3 4">
    <name type="scientific">Sphingomonas melonis TY</name>
    <dbReference type="NCBI Taxonomy" id="621456"/>
    <lineage>
        <taxon>Bacteria</taxon>
        <taxon>Pseudomonadati</taxon>
        <taxon>Pseudomonadota</taxon>
        <taxon>Alphaproteobacteria</taxon>
        <taxon>Sphingomonadales</taxon>
        <taxon>Sphingomonadaceae</taxon>
        <taxon>Sphingomonas</taxon>
    </lineage>
</organism>
<dbReference type="AlphaFoldDB" id="A0A175Y5C6"/>
<dbReference type="InterPro" id="IPR011604">
    <property type="entry name" value="PDDEXK-like_dom_sf"/>
</dbReference>
<evidence type="ECO:0000313" key="4">
    <source>
        <dbReference type="Proteomes" id="UP000078460"/>
    </source>
</evidence>
<gene>
    <name evidence="3" type="ORF">AVM11_16420</name>
</gene>
<evidence type="ECO:0000259" key="1">
    <source>
        <dbReference type="Pfam" id="PF12705"/>
    </source>
</evidence>
<feature type="domain" description="YprB ribonuclease H-like" evidence="2">
    <location>
        <begin position="311"/>
        <end position="487"/>
    </location>
</feature>
<dbReference type="Proteomes" id="UP000078460">
    <property type="component" value="Unassembled WGS sequence"/>
</dbReference>
<name>A0A175Y5C6_9SPHN</name>
<accession>A0A175Y5C6</accession>
<dbReference type="InterPro" id="IPR019993">
    <property type="entry name" value="RecB_nuclease_TM0106_put"/>
</dbReference>
<dbReference type="NCBIfam" id="TIGR03491">
    <property type="entry name" value="TM0106 family RecB-like putative nuclease"/>
    <property type="match status" value="1"/>
</dbReference>